<dbReference type="InterPro" id="IPR003256">
    <property type="entry name" value="Ribosomal_uL24"/>
</dbReference>
<dbReference type="InterPro" id="IPR014722">
    <property type="entry name" value="Rib_uL2_dom2"/>
</dbReference>
<dbReference type="InterPro" id="IPR041988">
    <property type="entry name" value="Ribosomal_uL24_KOW"/>
</dbReference>
<dbReference type="InterPro" id="IPR005824">
    <property type="entry name" value="KOW"/>
</dbReference>
<accession>A0A381SH04</accession>
<evidence type="ECO:0000256" key="3">
    <source>
        <dbReference type="ARBA" id="ARBA00023274"/>
    </source>
</evidence>
<gene>
    <name evidence="6" type="ORF">METZ01_LOCUS55455</name>
</gene>
<dbReference type="PANTHER" id="PTHR12903">
    <property type="entry name" value="MITOCHONDRIAL RIBOSOMAL PROTEIN L24"/>
    <property type="match status" value="1"/>
</dbReference>
<dbReference type="GO" id="GO:0003735">
    <property type="term" value="F:structural constituent of ribosome"/>
    <property type="evidence" value="ECO:0007669"/>
    <property type="project" value="InterPro"/>
</dbReference>
<dbReference type="GO" id="GO:0003723">
    <property type="term" value="F:RNA binding"/>
    <property type="evidence" value="ECO:0007669"/>
    <property type="project" value="InterPro"/>
</dbReference>
<comment type="similarity">
    <text evidence="1">Belongs to the universal ribosomal protein uL24 family.</text>
</comment>
<evidence type="ECO:0000259" key="5">
    <source>
        <dbReference type="Pfam" id="PF17136"/>
    </source>
</evidence>
<dbReference type="EMBL" id="UINC01003022">
    <property type="protein sequence ID" value="SVA02601.1"/>
    <property type="molecule type" value="Genomic_DNA"/>
</dbReference>
<proteinExistence type="inferred from homology"/>
<evidence type="ECO:0000313" key="6">
    <source>
        <dbReference type="EMBL" id="SVA02601.1"/>
    </source>
</evidence>
<name>A0A381SH04_9ZZZZ</name>
<sequence>MKKGDEVIVLSGKDKGKTGKISFVKPQVNKAIVAGINKVKKNQKPDKNQAGGIIEKEMPIHISNLAYYDRSLKKGIRTGFKFNDKNNKIRINKQTKKEI</sequence>
<dbReference type="SUPFAM" id="SSF50104">
    <property type="entry name" value="Translation proteins SH3-like domain"/>
    <property type="match status" value="1"/>
</dbReference>
<reference evidence="6" key="1">
    <citation type="submission" date="2018-05" db="EMBL/GenBank/DDBJ databases">
        <authorList>
            <person name="Lanie J.A."/>
            <person name="Ng W.-L."/>
            <person name="Kazmierczak K.M."/>
            <person name="Andrzejewski T.M."/>
            <person name="Davidsen T.M."/>
            <person name="Wayne K.J."/>
            <person name="Tettelin H."/>
            <person name="Glass J.I."/>
            <person name="Rusch D."/>
            <person name="Podicherti R."/>
            <person name="Tsui H.-C.T."/>
            <person name="Winkler M.E."/>
        </authorList>
    </citation>
    <scope>NUCLEOTIDE SEQUENCE</scope>
</reference>
<evidence type="ECO:0000256" key="2">
    <source>
        <dbReference type="ARBA" id="ARBA00022980"/>
    </source>
</evidence>
<dbReference type="InterPro" id="IPR005825">
    <property type="entry name" value="Ribosomal_uL24_CS"/>
</dbReference>
<protein>
    <submittedName>
        <fullName evidence="6">Uncharacterized protein</fullName>
    </submittedName>
</protein>
<dbReference type="InterPro" id="IPR008991">
    <property type="entry name" value="Translation_prot_SH3-like_sf"/>
</dbReference>
<dbReference type="GO" id="GO:0006412">
    <property type="term" value="P:translation"/>
    <property type="evidence" value="ECO:0007669"/>
    <property type="project" value="InterPro"/>
</dbReference>
<keyword evidence="3" id="KW-0687">Ribonucleoprotein</keyword>
<dbReference type="GO" id="GO:1990904">
    <property type="term" value="C:ribonucleoprotein complex"/>
    <property type="evidence" value="ECO:0007669"/>
    <property type="project" value="UniProtKB-KW"/>
</dbReference>
<feature type="domain" description="Large ribosomal subunit protein uL24 C-terminal" evidence="5">
    <location>
        <begin position="36"/>
        <end position="99"/>
    </location>
</feature>
<organism evidence="6">
    <name type="scientific">marine metagenome</name>
    <dbReference type="NCBI Taxonomy" id="408172"/>
    <lineage>
        <taxon>unclassified sequences</taxon>
        <taxon>metagenomes</taxon>
        <taxon>ecological metagenomes</taxon>
    </lineage>
</organism>
<dbReference type="InterPro" id="IPR057264">
    <property type="entry name" value="Ribosomal_uL24_C"/>
</dbReference>
<dbReference type="CDD" id="cd06089">
    <property type="entry name" value="KOW_RPL26"/>
    <property type="match status" value="1"/>
</dbReference>
<dbReference type="HAMAP" id="MF_01326_B">
    <property type="entry name" value="Ribosomal_uL24_B"/>
    <property type="match status" value="1"/>
</dbReference>
<keyword evidence="2" id="KW-0689">Ribosomal protein</keyword>
<dbReference type="NCBIfam" id="TIGR01079">
    <property type="entry name" value="rplX_bact"/>
    <property type="match status" value="1"/>
</dbReference>
<dbReference type="GO" id="GO:0005840">
    <property type="term" value="C:ribosome"/>
    <property type="evidence" value="ECO:0007669"/>
    <property type="project" value="UniProtKB-KW"/>
</dbReference>
<dbReference type="Pfam" id="PF17136">
    <property type="entry name" value="ribosomal_L24"/>
    <property type="match status" value="1"/>
</dbReference>
<evidence type="ECO:0000259" key="4">
    <source>
        <dbReference type="Pfam" id="PF00467"/>
    </source>
</evidence>
<dbReference type="AlphaFoldDB" id="A0A381SH04"/>
<evidence type="ECO:0000256" key="1">
    <source>
        <dbReference type="ARBA" id="ARBA00010618"/>
    </source>
</evidence>
<dbReference type="PROSITE" id="PS01108">
    <property type="entry name" value="RIBOSOMAL_L24"/>
    <property type="match status" value="1"/>
</dbReference>
<dbReference type="Pfam" id="PF00467">
    <property type="entry name" value="KOW"/>
    <property type="match status" value="1"/>
</dbReference>
<dbReference type="Gene3D" id="2.30.30.30">
    <property type="match status" value="1"/>
</dbReference>
<feature type="domain" description="KOW" evidence="4">
    <location>
        <begin position="3"/>
        <end position="33"/>
    </location>
</feature>